<organism evidence="2 3">
    <name type="scientific">Agrobacterium larrymoorei</name>
    <dbReference type="NCBI Taxonomy" id="160699"/>
    <lineage>
        <taxon>Bacteria</taxon>
        <taxon>Pseudomonadati</taxon>
        <taxon>Pseudomonadota</taxon>
        <taxon>Alphaproteobacteria</taxon>
        <taxon>Hyphomicrobiales</taxon>
        <taxon>Rhizobiaceae</taxon>
        <taxon>Rhizobium/Agrobacterium group</taxon>
        <taxon>Agrobacterium</taxon>
    </lineage>
</organism>
<comment type="caution">
    <text evidence="2">The sequence shown here is derived from an EMBL/GenBank/DDBJ whole genome shotgun (WGS) entry which is preliminary data.</text>
</comment>
<feature type="region of interest" description="Disordered" evidence="1">
    <location>
        <begin position="114"/>
        <end position="158"/>
    </location>
</feature>
<evidence type="ECO:0000256" key="1">
    <source>
        <dbReference type="SAM" id="MobiDB-lite"/>
    </source>
</evidence>
<dbReference type="EMBL" id="JAUTBL010000001">
    <property type="protein sequence ID" value="MDQ1183570.1"/>
    <property type="molecule type" value="Genomic_DNA"/>
</dbReference>
<sequence>MDQNFDLFGTPIPDGQGKRGRPSHIATLENINRVKMLLAFGWSNERIAGAMKISQPTLRKNYFQVLGQRSIARDQMEAARALKLWELAMGGNIGAFKELSRVIEKNDAMVAQRDFRGDDAEEPKPDKVGKKEQARIAAEEAEQSDAWGDDLQFRGRMN</sequence>
<keyword evidence="3" id="KW-1185">Reference proteome</keyword>
<name>A0ABU0UF49_9HYPH</name>
<evidence type="ECO:0000313" key="3">
    <source>
        <dbReference type="Proteomes" id="UP001224781"/>
    </source>
</evidence>
<dbReference type="RefSeq" id="WP_113265452.1">
    <property type="nucleotide sequence ID" value="NZ_JAUTBL010000001.1"/>
</dbReference>
<reference evidence="2 3" key="1">
    <citation type="submission" date="2023-07" db="EMBL/GenBank/DDBJ databases">
        <title>Functional and genomic diversity of the sorghum phyllosphere microbiome.</title>
        <authorList>
            <person name="Shade A."/>
        </authorList>
    </citation>
    <scope>NUCLEOTIDE SEQUENCE [LARGE SCALE GENOMIC DNA]</scope>
    <source>
        <strain evidence="2 3">SORGH_AS_1126</strain>
    </source>
</reference>
<proteinExistence type="predicted"/>
<evidence type="ECO:0008006" key="4">
    <source>
        <dbReference type="Google" id="ProtNLM"/>
    </source>
</evidence>
<feature type="region of interest" description="Disordered" evidence="1">
    <location>
        <begin position="1"/>
        <end position="21"/>
    </location>
</feature>
<accession>A0ABU0UF49</accession>
<feature type="compositionally biased region" description="Basic and acidic residues" evidence="1">
    <location>
        <begin position="114"/>
        <end position="138"/>
    </location>
</feature>
<protein>
    <recommendedName>
        <fullName evidence="4">Helix-turn-helix domain-containing protein</fullName>
    </recommendedName>
</protein>
<evidence type="ECO:0000313" key="2">
    <source>
        <dbReference type="EMBL" id="MDQ1183570.1"/>
    </source>
</evidence>
<dbReference type="Proteomes" id="UP001224781">
    <property type="component" value="Unassembled WGS sequence"/>
</dbReference>
<gene>
    <name evidence="2" type="ORF">QE408_000692</name>
</gene>